<evidence type="ECO:0000313" key="9">
    <source>
        <dbReference type="Proteomes" id="UP000252558"/>
    </source>
</evidence>
<evidence type="ECO:0000256" key="6">
    <source>
        <dbReference type="ARBA" id="ARBA00023136"/>
    </source>
</evidence>
<organism evidence="8 9">
    <name type="scientific">Corallincola holothuriorum</name>
    <dbReference type="NCBI Taxonomy" id="2282215"/>
    <lineage>
        <taxon>Bacteria</taxon>
        <taxon>Pseudomonadati</taxon>
        <taxon>Pseudomonadota</taxon>
        <taxon>Gammaproteobacteria</taxon>
        <taxon>Alteromonadales</taxon>
        <taxon>Psychromonadaceae</taxon>
        <taxon>Corallincola</taxon>
    </lineage>
</organism>
<keyword evidence="4 7" id="KW-0812">Transmembrane</keyword>
<comment type="subcellular location">
    <subcellularLocation>
        <location evidence="1">Cell membrane</location>
        <topology evidence="1">Multi-pass membrane protein</topology>
    </subcellularLocation>
</comment>
<feature type="transmembrane region" description="Helical" evidence="7">
    <location>
        <begin position="106"/>
        <end position="125"/>
    </location>
</feature>
<keyword evidence="6 7" id="KW-0472">Membrane</keyword>
<proteinExistence type="inferred from homology"/>
<feature type="transmembrane region" description="Helical" evidence="7">
    <location>
        <begin position="319"/>
        <end position="342"/>
    </location>
</feature>
<evidence type="ECO:0000256" key="1">
    <source>
        <dbReference type="ARBA" id="ARBA00004651"/>
    </source>
</evidence>
<keyword evidence="5 7" id="KW-1133">Transmembrane helix</keyword>
<feature type="transmembrane region" description="Helical" evidence="7">
    <location>
        <begin position="354"/>
        <end position="374"/>
    </location>
</feature>
<comment type="similarity">
    <text evidence="2">Belongs to the polysaccharide synthase family.</text>
</comment>
<dbReference type="PANTHER" id="PTHR30250:SF10">
    <property type="entry name" value="LIPOPOLYSACCHARIDE BIOSYNTHESIS PROTEIN WZXC"/>
    <property type="match status" value="1"/>
</dbReference>
<evidence type="ECO:0000256" key="7">
    <source>
        <dbReference type="SAM" id="Phobius"/>
    </source>
</evidence>
<dbReference type="InterPro" id="IPR050833">
    <property type="entry name" value="Poly_Biosynth_Transport"/>
</dbReference>
<name>A0A368NFX8_9GAMM</name>
<dbReference type="RefSeq" id="WP_114338458.1">
    <property type="nucleotide sequence ID" value="NZ_QPID01000006.1"/>
</dbReference>
<dbReference type="PANTHER" id="PTHR30250">
    <property type="entry name" value="PST FAMILY PREDICTED COLANIC ACID TRANSPORTER"/>
    <property type="match status" value="1"/>
</dbReference>
<feature type="transmembrane region" description="Helical" evidence="7">
    <location>
        <begin position="145"/>
        <end position="162"/>
    </location>
</feature>
<dbReference type="Pfam" id="PF13440">
    <property type="entry name" value="Polysacc_synt_3"/>
    <property type="match status" value="1"/>
</dbReference>
<feature type="transmembrane region" description="Helical" evidence="7">
    <location>
        <begin position="40"/>
        <end position="63"/>
    </location>
</feature>
<feature type="transmembrane region" description="Helical" evidence="7">
    <location>
        <begin position="288"/>
        <end position="313"/>
    </location>
</feature>
<evidence type="ECO:0000256" key="5">
    <source>
        <dbReference type="ARBA" id="ARBA00022989"/>
    </source>
</evidence>
<dbReference type="EMBL" id="QPID01000006">
    <property type="protein sequence ID" value="RCU49462.1"/>
    <property type="molecule type" value="Genomic_DNA"/>
</dbReference>
<evidence type="ECO:0000256" key="2">
    <source>
        <dbReference type="ARBA" id="ARBA00007430"/>
    </source>
</evidence>
<evidence type="ECO:0000313" key="8">
    <source>
        <dbReference type="EMBL" id="RCU49462.1"/>
    </source>
</evidence>
<feature type="transmembrane region" description="Helical" evidence="7">
    <location>
        <begin position="7"/>
        <end position="28"/>
    </location>
</feature>
<keyword evidence="9" id="KW-1185">Reference proteome</keyword>
<feature type="transmembrane region" description="Helical" evidence="7">
    <location>
        <begin position="168"/>
        <end position="188"/>
    </location>
</feature>
<reference evidence="8 9" key="1">
    <citation type="submission" date="2018-07" db="EMBL/GenBank/DDBJ databases">
        <title>Corallincola holothuriorum sp. nov., a new facultative anaerobe isolated from sea cucumber Apostichopus japonicus.</title>
        <authorList>
            <person name="Xia H."/>
        </authorList>
    </citation>
    <scope>NUCLEOTIDE SEQUENCE [LARGE SCALE GENOMIC DNA]</scope>
    <source>
        <strain evidence="8 9">C4</strain>
    </source>
</reference>
<evidence type="ECO:0000256" key="3">
    <source>
        <dbReference type="ARBA" id="ARBA00022475"/>
    </source>
</evidence>
<comment type="caution">
    <text evidence="8">The sequence shown here is derived from an EMBL/GenBank/DDBJ whole genome shotgun (WGS) entry which is preliminary data.</text>
</comment>
<dbReference type="OrthoDB" id="8538786at2"/>
<dbReference type="GO" id="GO:0005886">
    <property type="term" value="C:plasma membrane"/>
    <property type="evidence" value="ECO:0007669"/>
    <property type="project" value="UniProtKB-SubCell"/>
</dbReference>
<protein>
    <recommendedName>
        <fullName evidence="10">Polysaccharide biosynthesis protein</fullName>
    </recommendedName>
</protein>
<dbReference type="AlphaFoldDB" id="A0A368NFX8"/>
<feature type="transmembrane region" description="Helical" evidence="7">
    <location>
        <begin position="75"/>
        <end position="94"/>
    </location>
</feature>
<feature type="transmembrane region" description="Helical" evidence="7">
    <location>
        <begin position="412"/>
        <end position="431"/>
    </location>
</feature>
<evidence type="ECO:0008006" key="10">
    <source>
        <dbReference type="Google" id="ProtNLM"/>
    </source>
</evidence>
<dbReference type="Proteomes" id="UP000252558">
    <property type="component" value="Unassembled WGS sequence"/>
</dbReference>
<accession>A0A368NFX8</accession>
<keyword evidence="3" id="KW-1003">Cell membrane</keyword>
<evidence type="ECO:0000256" key="4">
    <source>
        <dbReference type="ARBA" id="ARBA00022692"/>
    </source>
</evidence>
<sequence length="433" mass="47473">MRIRTEALWILISTGIGGLSQLTIYALLSRSASAEVIGQLAIINVALGIAFLLQDMGLSSYYIHRQSISAEQRSTLFAVNTAFGIISALVLAISSVPIGSFYESDAIANGLILISLNFFFLGVSAQYQASYIKYLKNDKLAKIEIFSKLCVLSVSAFLIVYFNMGLTGYLYSILLASAVKFFLLLGFAEKSWHPKLKFDKQVIRPALNFGVYQLGSQVINQLRTQADQLIIGKSLGVESLGVYALAKELVMQPTKFVGPMVSKLLMPRFAMLQSNMDEYNRYFDKARLILCSVNTFIYLSLAIFSYFLIPVVFGDEYSIAIEILMIILLVGLLRPVGSLFGALSQSKGKSNVEFFWNGFASVISLSILLVAAYIGTIYAFAIAMAVTQLILSLVSGPFFSRNLVGLNIGSHIIIIVSITGIYGAVLSVFYATM</sequence>
<gene>
    <name evidence="8" type="ORF">DU002_11095</name>
</gene>